<evidence type="ECO:0000256" key="1">
    <source>
        <dbReference type="ARBA" id="ARBA00010098"/>
    </source>
</evidence>
<sequence>MSVISGQTTTNSILKSSVHSRNSLLANSGSRVRFQLPNSSDIKNVLNGFLKGDHVKQYDEILCTLRDSDLKDEDLFSFIEASRESVSALGRDARSYVEGILKVNWPSQSQNLIKLYQAFVLELLTAHNYHVPMAMEKLINFFYFEGCWSNGKPTEQGLKVFSSVHKLLEKIFTIIPMSCSVFMQVVASSYPYFKKSCEENESYLYNLLLVLDYKHHLRAEVLTLIVNKLIILDVNAPKSDIEDYDVLDDGEEMQYEMETDADDGQTMKHPVANTLDHCMIQLFDFIKNECYENNELNYKKTEKLYKDLIKIFEDVILPTHAVHHVQFIIFYISSFKLVFVEAFLNFLWTKVTNPNAPMVNRQVSICYIASLLARAKFVPLSMMRAMLCEMSNWLQYYIKRQDSVVHSHNSLVKGGASAHGVFYTVAQALFYVIAFRHKDLTNTKKNLIFLQSLNLTKLVTCPLNPLRYCLPIVAQNFAAVTRAEQLVYCYTIMERNERNNMAIMYGEQIVKAHESLDTFFPFDPYILSRSGQVLEDIYLQYESSLSTDNVDFKLSGAPMDEDDFLLDQSLNDSTTTSKKSKSSHKFSYGTSPGFKT</sequence>
<dbReference type="Pfam" id="PF05327">
    <property type="entry name" value="RRN3"/>
    <property type="match status" value="1"/>
</dbReference>
<feature type="region of interest" description="Disordered" evidence="2">
    <location>
        <begin position="572"/>
        <end position="596"/>
    </location>
</feature>
<proteinExistence type="inferred from homology"/>
<dbReference type="PANTHER" id="PTHR12790:SF0">
    <property type="entry name" value="RNA POLYMERASE I-SPECIFIC TRANSCRIPTION INITIATION FACTOR RRN3-RELATED"/>
    <property type="match status" value="1"/>
</dbReference>
<dbReference type="EMBL" id="GIIL01006044">
    <property type="protein sequence ID" value="NOV49770.1"/>
    <property type="molecule type" value="Transcribed_RNA"/>
</dbReference>
<dbReference type="GO" id="GO:0003743">
    <property type="term" value="F:translation initiation factor activity"/>
    <property type="evidence" value="ECO:0007669"/>
    <property type="project" value="UniProtKB-KW"/>
</dbReference>
<dbReference type="GO" id="GO:0001042">
    <property type="term" value="F:RNA polymerase I core binding"/>
    <property type="evidence" value="ECO:0007669"/>
    <property type="project" value="TreeGrafter"/>
</dbReference>
<dbReference type="InterPro" id="IPR007991">
    <property type="entry name" value="RNA_pol_I_trans_ini_fac_RRN3"/>
</dbReference>
<accession>A0A6M2DVX5</accession>
<dbReference type="GO" id="GO:0006361">
    <property type="term" value="P:transcription initiation at RNA polymerase I promoter"/>
    <property type="evidence" value="ECO:0007669"/>
    <property type="project" value="InterPro"/>
</dbReference>
<organism evidence="3">
    <name type="scientific">Xenopsylla cheopis</name>
    <name type="common">Oriental rat flea</name>
    <name type="synonym">Pulex cheopis</name>
    <dbReference type="NCBI Taxonomy" id="163159"/>
    <lineage>
        <taxon>Eukaryota</taxon>
        <taxon>Metazoa</taxon>
        <taxon>Ecdysozoa</taxon>
        <taxon>Arthropoda</taxon>
        <taxon>Hexapoda</taxon>
        <taxon>Insecta</taxon>
        <taxon>Pterygota</taxon>
        <taxon>Neoptera</taxon>
        <taxon>Endopterygota</taxon>
        <taxon>Siphonaptera</taxon>
        <taxon>Pulicidae</taxon>
        <taxon>Xenopsyllinae</taxon>
        <taxon>Xenopsylla</taxon>
    </lineage>
</organism>
<evidence type="ECO:0000313" key="3">
    <source>
        <dbReference type="EMBL" id="NOV49770.1"/>
    </source>
</evidence>
<keyword evidence="3" id="KW-0648">Protein biosynthesis</keyword>
<name>A0A6M2DVX5_XENCH</name>
<evidence type="ECO:0000256" key="2">
    <source>
        <dbReference type="SAM" id="MobiDB-lite"/>
    </source>
</evidence>
<dbReference type="GO" id="GO:0005634">
    <property type="term" value="C:nucleus"/>
    <property type="evidence" value="ECO:0007669"/>
    <property type="project" value="TreeGrafter"/>
</dbReference>
<comment type="similarity">
    <text evidence="1">Belongs to the RRN3 family.</text>
</comment>
<dbReference type="GO" id="GO:0001181">
    <property type="term" value="F:RNA polymerase I general transcription initiation factor activity"/>
    <property type="evidence" value="ECO:0007669"/>
    <property type="project" value="InterPro"/>
</dbReference>
<dbReference type="AlphaFoldDB" id="A0A6M2DVX5"/>
<dbReference type="PANTHER" id="PTHR12790">
    <property type="entry name" value="TRANSCRIPTION INITIATION FACTOR IA RRN3"/>
    <property type="match status" value="1"/>
</dbReference>
<keyword evidence="3" id="KW-0396">Initiation factor</keyword>
<reference evidence="3" key="1">
    <citation type="submission" date="2020-03" db="EMBL/GenBank/DDBJ databases">
        <title>Transcriptomic Profiling of the Digestive Tract of the Rat Flea, Xenopsylla cheopis, Following Blood Feeding and Infection with Yersinia pestis.</title>
        <authorList>
            <person name="Bland D.M."/>
            <person name="Martens C.A."/>
            <person name="Virtaneva K."/>
            <person name="Kanakabandi K."/>
            <person name="Long D."/>
            <person name="Rosenke R."/>
            <person name="Saturday G.A."/>
            <person name="Hoyt F.H."/>
            <person name="Bruno D.P."/>
            <person name="Ribeiro J.M.C."/>
            <person name="Hinnebusch J."/>
        </authorList>
    </citation>
    <scope>NUCLEOTIDE SEQUENCE</scope>
</reference>
<protein>
    <submittedName>
        <fullName evidence="3">Putative rna polymerase i specific transcription initiation factor rrn3</fullName>
    </submittedName>
</protein>